<dbReference type="InterPro" id="IPR003451">
    <property type="entry name" value="LytB/IspH"/>
</dbReference>
<evidence type="ECO:0000256" key="6">
    <source>
        <dbReference type="ARBA" id="ARBA00023014"/>
    </source>
</evidence>
<dbReference type="PANTHER" id="PTHR43866">
    <property type="entry name" value="MALONATE-SEMIALDEHYDE DEHYDROGENASE"/>
    <property type="match status" value="1"/>
</dbReference>
<keyword evidence="4" id="KW-0479">Metal-binding</keyword>
<dbReference type="InterPro" id="IPR015590">
    <property type="entry name" value="Aldehyde_DH_dom"/>
</dbReference>
<feature type="domain" description="Aldehyde dehydrogenase" evidence="9">
    <location>
        <begin position="71"/>
        <end position="193"/>
    </location>
</feature>
<dbReference type="GO" id="GO:0006574">
    <property type="term" value="P:L-valine catabolic process"/>
    <property type="evidence" value="ECO:0007669"/>
    <property type="project" value="TreeGrafter"/>
</dbReference>
<evidence type="ECO:0000256" key="3">
    <source>
        <dbReference type="ARBA" id="ARBA00022485"/>
    </source>
</evidence>
<dbReference type="InterPro" id="IPR010061">
    <property type="entry name" value="MeMal-semiAld_DH"/>
</dbReference>
<dbReference type="SUPFAM" id="SSF53720">
    <property type="entry name" value="ALDH-like"/>
    <property type="match status" value="1"/>
</dbReference>
<dbReference type="GO" id="GO:0004491">
    <property type="term" value="F:methylmalonate-semialdehyde dehydrogenase (acylating, NAD) activity"/>
    <property type="evidence" value="ECO:0007669"/>
    <property type="project" value="InterPro"/>
</dbReference>
<evidence type="ECO:0000256" key="2">
    <source>
        <dbReference type="ARBA" id="ARBA00009986"/>
    </source>
</evidence>
<evidence type="ECO:0000313" key="10">
    <source>
        <dbReference type="EMBL" id="CAI9266980.1"/>
    </source>
</evidence>
<dbReference type="InterPro" id="IPR016162">
    <property type="entry name" value="Ald_DH_N"/>
</dbReference>
<reference evidence="10" key="1">
    <citation type="submission" date="2023-04" db="EMBL/GenBank/DDBJ databases">
        <authorList>
            <person name="Vijverberg K."/>
            <person name="Xiong W."/>
            <person name="Schranz E."/>
        </authorList>
    </citation>
    <scope>NUCLEOTIDE SEQUENCE</scope>
</reference>
<keyword evidence="11" id="KW-1185">Reference proteome</keyword>
<evidence type="ECO:0000256" key="4">
    <source>
        <dbReference type="ARBA" id="ARBA00022723"/>
    </source>
</evidence>
<organism evidence="10 11">
    <name type="scientific">Lactuca saligna</name>
    <name type="common">Willowleaf lettuce</name>
    <dbReference type="NCBI Taxonomy" id="75948"/>
    <lineage>
        <taxon>Eukaryota</taxon>
        <taxon>Viridiplantae</taxon>
        <taxon>Streptophyta</taxon>
        <taxon>Embryophyta</taxon>
        <taxon>Tracheophyta</taxon>
        <taxon>Spermatophyta</taxon>
        <taxon>Magnoliopsida</taxon>
        <taxon>eudicotyledons</taxon>
        <taxon>Gunneridae</taxon>
        <taxon>Pentapetalae</taxon>
        <taxon>asterids</taxon>
        <taxon>campanulids</taxon>
        <taxon>Asterales</taxon>
        <taxon>Asteraceae</taxon>
        <taxon>Cichorioideae</taxon>
        <taxon>Cichorieae</taxon>
        <taxon>Lactucinae</taxon>
        <taxon>Lactuca</taxon>
    </lineage>
</organism>
<dbReference type="GO" id="GO:0005739">
    <property type="term" value="C:mitochondrion"/>
    <property type="evidence" value="ECO:0007669"/>
    <property type="project" value="TreeGrafter"/>
</dbReference>
<dbReference type="Gene3D" id="3.40.50.11270">
    <property type="match status" value="1"/>
</dbReference>
<protein>
    <recommendedName>
        <fullName evidence="8">4-hydroxy-3-methylbut-2-enyl diphosphate reductase</fullName>
        <ecNumber evidence="8">1.17.7.4</ecNumber>
    </recommendedName>
</protein>
<dbReference type="GO" id="GO:0006210">
    <property type="term" value="P:thymine catabolic process"/>
    <property type="evidence" value="ECO:0007669"/>
    <property type="project" value="TreeGrafter"/>
</dbReference>
<dbReference type="PANTHER" id="PTHR43866:SF3">
    <property type="entry name" value="METHYLMALONATE-SEMIALDEHYDE DEHYDROGENASE [ACYLATING], MITOCHONDRIAL"/>
    <property type="match status" value="1"/>
</dbReference>
<evidence type="ECO:0000256" key="8">
    <source>
        <dbReference type="ARBA" id="ARBA00047177"/>
    </source>
</evidence>
<dbReference type="InterPro" id="IPR016161">
    <property type="entry name" value="Ald_DH/histidinol_DH"/>
</dbReference>
<dbReference type="AlphaFoldDB" id="A0AA35VIP9"/>
<proteinExistence type="inferred from homology"/>
<keyword evidence="6" id="KW-0411">Iron-sulfur</keyword>
<evidence type="ECO:0000313" key="11">
    <source>
        <dbReference type="Proteomes" id="UP001177003"/>
    </source>
</evidence>
<dbReference type="Pfam" id="PF02401">
    <property type="entry name" value="LYTB"/>
    <property type="match status" value="1"/>
</dbReference>
<evidence type="ECO:0000256" key="1">
    <source>
        <dbReference type="ARBA" id="ARBA00001966"/>
    </source>
</evidence>
<dbReference type="Pfam" id="PF00171">
    <property type="entry name" value="Aldedh"/>
    <property type="match status" value="1"/>
</dbReference>
<dbReference type="EC" id="1.17.7.4" evidence="8"/>
<evidence type="ECO:0000256" key="5">
    <source>
        <dbReference type="ARBA" id="ARBA00023004"/>
    </source>
</evidence>
<gene>
    <name evidence="10" type="ORF">LSALG_LOCUS7497</name>
</gene>
<comment type="cofactor">
    <cofactor evidence="1">
        <name>[4Fe-4S] cluster</name>
        <dbReference type="ChEBI" id="CHEBI:49883"/>
    </cofactor>
</comment>
<dbReference type="Proteomes" id="UP001177003">
    <property type="component" value="Chromosome 1"/>
</dbReference>
<dbReference type="Gene3D" id="3.40.605.10">
    <property type="entry name" value="Aldehyde Dehydrogenase, Chain A, domain 1"/>
    <property type="match status" value="1"/>
</dbReference>
<keyword evidence="5" id="KW-0408">Iron</keyword>
<keyword evidence="3" id="KW-0004">4Fe-4S</keyword>
<accession>A0AA35VIP9</accession>
<sequence>MGKYYCEAYRISWLCWGVECAVGIAYEVRKQFPNDKIWITNEIIHNPTVNKLQLPIYHTNLEKNVFYSEVVEHANGMTSLQMGEFGSDVSHGIDTYNIREAIGVCARIYPFNFPTMIPLWMFPVVVTFGNTFVLKPLEKDPGASIMLAELAMKSGLPNGALNIVHGTNEIVNAICDDENIKAISFVGSNTVAEFFRSRSFTWFASGCHCELHR</sequence>
<comment type="similarity">
    <text evidence="2">Belongs to the aldehyde dehydrogenase family.</text>
</comment>
<evidence type="ECO:0000256" key="7">
    <source>
        <dbReference type="ARBA" id="ARBA00046335"/>
    </source>
</evidence>
<comment type="similarity">
    <text evidence="7">Belongs to the IspH family.</text>
</comment>
<dbReference type="EMBL" id="OX465077">
    <property type="protein sequence ID" value="CAI9266980.1"/>
    <property type="molecule type" value="Genomic_DNA"/>
</dbReference>
<name>A0AA35VIP9_LACSI</name>
<evidence type="ECO:0000259" key="9">
    <source>
        <dbReference type="Pfam" id="PF00171"/>
    </source>
</evidence>